<proteinExistence type="predicted"/>
<protein>
    <submittedName>
        <fullName evidence="1">Uncharacterized protein</fullName>
    </submittedName>
</protein>
<name>A0A0A8ZNR5_ARUDO</name>
<dbReference type="EMBL" id="GBRH01258562">
    <property type="protein sequence ID" value="JAD39333.1"/>
    <property type="molecule type" value="Transcribed_RNA"/>
</dbReference>
<dbReference type="AlphaFoldDB" id="A0A0A8ZNR5"/>
<reference evidence="1" key="2">
    <citation type="journal article" date="2015" name="Data Brief">
        <title>Shoot transcriptome of the giant reed, Arundo donax.</title>
        <authorList>
            <person name="Barrero R.A."/>
            <person name="Guerrero F.D."/>
            <person name="Moolhuijzen P."/>
            <person name="Goolsby J.A."/>
            <person name="Tidwell J."/>
            <person name="Bellgard S.E."/>
            <person name="Bellgard M.I."/>
        </authorList>
    </citation>
    <scope>NUCLEOTIDE SEQUENCE</scope>
    <source>
        <tissue evidence="1">Shoot tissue taken approximately 20 cm above the soil surface</tissue>
    </source>
</reference>
<evidence type="ECO:0000313" key="1">
    <source>
        <dbReference type="EMBL" id="JAD39333.1"/>
    </source>
</evidence>
<sequence length="33" mass="3673">MGVQCLFRSSYCQDGARRAQQNLPPAILFLSCV</sequence>
<accession>A0A0A8ZNR5</accession>
<organism evidence="1">
    <name type="scientific">Arundo donax</name>
    <name type="common">Giant reed</name>
    <name type="synonym">Donax arundinaceus</name>
    <dbReference type="NCBI Taxonomy" id="35708"/>
    <lineage>
        <taxon>Eukaryota</taxon>
        <taxon>Viridiplantae</taxon>
        <taxon>Streptophyta</taxon>
        <taxon>Embryophyta</taxon>
        <taxon>Tracheophyta</taxon>
        <taxon>Spermatophyta</taxon>
        <taxon>Magnoliopsida</taxon>
        <taxon>Liliopsida</taxon>
        <taxon>Poales</taxon>
        <taxon>Poaceae</taxon>
        <taxon>PACMAD clade</taxon>
        <taxon>Arundinoideae</taxon>
        <taxon>Arundineae</taxon>
        <taxon>Arundo</taxon>
    </lineage>
</organism>
<reference evidence="1" key="1">
    <citation type="submission" date="2014-09" db="EMBL/GenBank/DDBJ databases">
        <authorList>
            <person name="Magalhaes I.L.F."/>
            <person name="Oliveira U."/>
            <person name="Santos F.R."/>
            <person name="Vidigal T.H.D.A."/>
            <person name="Brescovit A.D."/>
            <person name="Santos A.J."/>
        </authorList>
    </citation>
    <scope>NUCLEOTIDE SEQUENCE</scope>
    <source>
        <tissue evidence="1">Shoot tissue taken approximately 20 cm above the soil surface</tissue>
    </source>
</reference>